<dbReference type="PANTHER" id="PTHR21261:SF8">
    <property type="entry name" value="BEATEN PATH IA, ISOFORM B-RELATED"/>
    <property type="match status" value="1"/>
</dbReference>
<proteinExistence type="predicted"/>
<dbReference type="EMBL" id="JARGDH010000005">
    <property type="protein sequence ID" value="KAL0267588.1"/>
    <property type="molecule type" value="Genomic_DNA"/>
</dbReference>
<protein>
    <recommendedName>
        <fullName evidence="2">Ig-like domain-containing protein</fullName>
    </recommendedName>
</protein>
<dbReference type="AlphaFoldDB" id="A0AAW2HDJ4"/>
<gene>
    <name evidence="1" type="ORF">PYX00_009820</name>
</gene>
<evidence type="ECO:0000313" key="1">
    <source>
        <dbReference type="EMBL" id="KAL0267588.1"/>
    </source>
</evidence>
<comment type="caution">
    <text evidence="1">The sequence shown here is derived from an EMBL/GenBank/DDBJ whole genome shotgun (WGS) entry which is preliminary data.</text>
</comment>
<accession>A0AAW2HDJ4</accession>
<organism evidence="1">
    <name type="scientific">Menopon gallinae</name>
    <name type="common">poultry shaft louse</name>
    <dbReference type="NCBI Taxonomy" id="328185"/>
    <lineage>
        <taxon>Eukaryota</taxon>
        <taxon>Metazoa</taxon>
        <taxon>Ecdysozoa</taxon>
        <taxon>Arthropoda</taxon>
        <taxon>Hexapoda</taxon>
        <taxon>Insecta</taxon>
        <taxon>Pterygota</taxon>
        <taxon>Neoptera</taxon>
        <taxon>Paraneoptera</taxon>
        <taxon>Psocodea</taxon>
        <taxon>Troctomorpha</taxon>
        <taxon>Phthiraptera</taxon>
        <taxon>Amblycera</taxon>
        <taxon>Menoponidae</taxon>
        <taxon>Menopon</taxon>
    </lineage>
</organism>
<reference evidence="1" key="1">
    <citation type="journal article" date="2024" name="Gigascience">
        <title>Chromosome-level genome of the poultry shaft louse Menopon gallinae provides insight into the host-switching and adaptive evolution of parasitic lice.</title>
        <authorList>
            <person name="Xu Y."/>
            <person name="Ma L."/>
            <person name="Liu S."/>
            <person name="Liang Y."/>
            <person name="Liu Q."/>
            <person name="He Z."/>
            <person name="Tian L."/>
            <person name="Duan Y."/>
            <person name="Cai W."/>
            <person name="Li H."/>
            <person name="Song F."/>
        </authorList>
    </citation>
    <scope>NUCLEOTIDE SEQUENCE</scope>
    <source>
        <strain evidence="1">Cailab_2023a</strain>
    </source>
</reference>
<sequence length="113" mass="12967">MSDPCSTDALVADTCQSLRDLRVSVPQAIRRGETAVLLCDFDLEGDSLYTVKWYKGRREFYRFTPKDEFPIKTFPIERIPIERHVDVSVPILFDRPSVGGFHCRTERAGEKSN</sequence>
<name>A0AAW2HDJ4_9NEOP</name>
<dbReference type="GO" id="GO:0008045">
    <property type="term" value="P:motor neuron axon guidance"/>
    <property type="evidence" value="ECO:0007669"/>
    <property type="project" value="TreeGrafter"/>
</dbReference>
<evidence type="ECO:0008006" key="2">
    <source>
        <dbReference type="Google" id="ProtNLM"/>
    </source>
</evidence>
<dbReference type="PANTHER" id="PTHR21261">
    <property type="entry name" value="BEAT PROTEIN"/>
    <property type="match status" value="1"/>
</dbReference>